<dbReference type="AlphaFoldDB" id="F5Y2P4"/>
<reference evidence="6 7" key="2">
    <citation type="journal article" date="2011" name="PLoS ONE">
        <title>The Cyst-Dividing Bacterium Ramlibacter tataouinensis TTB310 Genome Reveals a Well-Stocked Toolbox for Adaptation to a Desert Environment.</title>
        <authorList>
            <person name="De Luca G."/>
            <person name="Barakat M."/>
            <person name="Ortet P."/>
            <person name="Fochesato S."/>
            <person name="Jourlin-Castelli C."/>
            <person name="Ansaldi M."/>
            <person name="Py B."/>
            <person name="Fichant G."/>
            <person name="Coutinho P.M."/>
            <person name="Voulhoux R."/>
            <person name="Bastien O."/>
            <person name="Marechal E."/>
            <person name="Henrissat B."/>
            <person name="Quentin Y."/>
            <person name="Noirot P."/>
            <person name="Filloux A."/>
            <person name="Mejean V."/>
            <person name="Dubow M.S."/>
            <person name="Barras F."/>
            <person name="Barbe V."/>
            <person name="Weissenbach J."/>
            <person name="Mihalcescu I."/>
            <person name="Vermeglio A."/>
            <person name="Achouak W."/>
            <person name="Heulin T."/>
        </authorList>
    </citation>
    <scope>NUCLEOTIDE SEQUENCE [LARGE SCALE GENOMIC DNA]</scope>
    <source>
        <strain evidence="7">ATCC BAA-407 / DSM 14655 / LMG 21543 / TTB310</strain>
    </source>
</reference>
<evidence type="ECO:0000256" key="1">
    <source>
        <dbReference type="ARBA" id="ARBA00023002"/>
    </source>
</evidence>
<proteinExistence type="predicted"/>
<reference evidence="7" key="1">
    <citation type="submission" date="2006-01" db="EMBL/GenBank/DDBJ databases">
        <title>Genome of the cyst-dividing bacterium Ramlibacter tataouinensis.</title>
        <authorList>
            <person name="Barakat M."/>
            <person name="Ortet P."/>
            <person name="De Luca G."/>
            <person name="Jourlin-Castelli C."/>
            <person name="Ansaldi M."/>
            <person name="Py B."/>
            <person name="Fichant G."/>
            <person name="Coutinho P."/>
            <person name="Voulhoux R."/>
            <person name="Bastien O."/>
            <person name="Roy S."/>
            <person name="Marechal E."/>
            <person name="Henrissat B."/>
            <person name="Quentin Y."/>
            <person name="Noirot P."/>
            <person name="Filloux A."/>
            <person name="Mejean V."/>
            <person name="DuBow M."/>
            <person name="Barras F."/>
            <person name="Heulin T."/>
        </authorList>
    </citation>
    <scope>NUCLEOTIDE SEQUENCE [LARGE SCALE GENOMIC DNA]</scope>
    <source>
        <strain evidence="7">ATCC BAA-407 / DSM 14655 / LMG 21543 / TTB310</strain>
    </source>
</reference>
<dbReference type="Pfam" id="PF12867">
    <property type="entry name" value="DinB_2"/>
    <property type="match status" value="1"/>
</dbReference>
<dbReference type="InterPro" id="IPR016187">
    <property type="entry name" value="CTDL_fold"/>
</dbReference>
<evidence type="ECO:0000256" key="3">
    <source>
        <dbReference type="ARBA" id="ARBA00037882"/>
    </source>
</evidence>
<dbReference type="InterPro" id="IPR024775">
    <property type="entry name" value="DinB-like"/>
</dbReference>
<dbReference type="PATRIC" id="fig|365046.3.peg.1350"/>
<dbReference type="PANTHER" id="PTHR23150">
    <property type="entry name" value="SULFATASE MODIFYING FACTOR 1, 2"/>
    <property type="match status" value="1"/>
</dbReference>
<dbReference type="PANTHER" id="PTHR23150:SF36">
    <property type="entry name" value="HERCYNINE OXYGENASE"/>
    <property type="match status" value="1"/>
</dbReference>
<dbReference type="HOGENOM" id="CLU_012431_9_2_4"/>
<dbReference type="Pfam" id="PF03781">
    <property type="entry name" value="FGE-sulfatase"/>
    <property type="match status" value="1"/>
</dbReference>
<evidence type="ECO:0000313" key="7">
    <source>
        <dbReference type="Proteomes" id="UP000008385"/>
    </source>
</evidence>
<feature type="domain" description="DinB-like" evidence="5">
    <location>
        <begin position="25"/>
        <end position="156"/>
    </location>
</feature>
<evidence type="ECO:0000259" key="4">
    <source>
        <dbReference type="Pfam" id="PF03781"/>
    </source>
</evidence>
<feature type="domain" description="Sulfatase-modifying factor enzyme-like" evidence="4">
    <location>
        <begin position="189"/>
        <end position="338"/>
    </location>
</feature>
<keyword evidence="2" id="KW-0408">Iron</keyword>
<dbReference type="Proteomes" id="UP000008385">
    <property type="component" value="Chromosome"/>
</dbReference>
<organism evidence="6 7">
    <name type="scientific">Ramlibacter tataouinensis (strain ATCC BAA-407 / DSM 14655 / LMG 21543 / TTB310)</name>
    <dbReference type="NCBI Taxonomy" id="365046"/>
    <lineage>
        <taxon>Bacteria</taxon>
        <taxon>Pseudomonadati</taxon>
        <taxon>Pseudomonadota</taxon>
        <taxon>Betaproteobacteria</taxon>
        <taxon>Burkholderiales</taxon>
        <taxon>Comamonadaceae</taxon>
        <taxon>Ramlibacter</taxon>
    </lineage>
</organism>
<evidence type="ECO:0000256" key="2">
    <source>
        <dbReference type="ARBA" id="ARBA00023004"/>
    </source>
</evidence>
<gene>
    <name evidence="6" type="ordered locus">Rta_13200</name>
</gene>
<name>F5Y2P4_RAMTT</name>
<evidence type="ECO:0000259" key="5">
    <source>
        <dbReference type="Pfam" id="PF12867"/>
    </source>
</evidence>
<evidence type="ECO:0000313" key="6">
    <source>
        <dbReference type="EMBL" id="AEG92407.1"/>
    </source>
</evidence>
<protein>
    <submittedName>
        <fullName evidence="6">Uncharacterized protein</fullName>
    </submittedName>
</protein>
<dbReference type="InterPro" id="IPR005532">
    <property type="entry name" value="SUMF_dom"/>
</dbReference>
<dbReference type="STRING" id="365046.Rta_13200"/>
<dbReference type="Gene3D" id="3.90.1580.10">
    <property type="entry name" value="paralog of FGE (formylglycine-generating enzyme)"/>
    <property type="match status" value="1"/>
</dbReference>
<dbReference type="EMBL" id="CP000245">
    <property type="protein sequence ID" value="AEG92407.1"/>
    <property type="molecule type" value="Genomic_DNA"/>
</dbReference>
<dbReference type="InterPro" id="IPR042095">
    <property type="entry name" value="SUMF_sf"/>
</dbReference>
<dbReference type="KEGG" id="rta:Rta_13200"/>
<dbReference type="SUPFAM" id="SSF56436">
    <property type="entry name" value="C-type lectin-like"/>
    <property type="match status" value="1"/>
</dbReference>
<sequence>MSSLADAGAIRHGDRDTLSLALMDARNRTLALLARFEQALDAEGLIVPEREELEPPAWLAGHIGWLAEYWIGRNPQRGRGEACPAGGLRLASVEPLADPWFDPALAPHALRWRTALPDLASVRAYLLNTLEGTLELLDKAAPHDDGLYFFRMALFHEDWRGEQLAAMAQALGLALPLGPAPPAPPREPLQLPAGRWRLGAQPGGFVRDVEKWAHEVDMPEFEIDAQPVGWAQYAEFVDDGGYDRAELWQPEGWAWLQALAQREGRRGPRYVEQIGAAGGAVLQAQFGQARRRPGAQPAMHVSWWEADAWARWAGRRLPTEVEWERAAATLASRGLRWGEVLEWTAGTLRPWPGFTPDAWTRHGPLEAQPLFGRARVQRGASFATPPRLRELRRRSFALPHRDDGFVGFRTCAP</sequence>
<keyword evidence="1" id="KW-0560">Oxidoreductase</keyword>
<comment type="pathway">
    <text evidence="3">Amino-acid biosynthesis; ergothioneine biosynthesis.</text>
</comment>
<accession>F5Y2P4</accession>
<keyword evidence="7" id="KW-1185">Reference proteome</keyword>
<dbReference type="InterPro" id="IPR051043">
    <property type="entry name" value="Sulfatase_Mod_Factor_Kinase"/>
</dbReference>
<dbReference type="eggNOG" id="COG1262">
    <property type="taxonomic scope" value="Bacteria"/>
</dbReference>
<dbReference type="RefSeq" id="WP_013900640.1">
    <property type="nucleotide sequence ID" value="NC_015677.1"/>
</dbReference>